<proteinExistence type="inferred from homology"/>
<dbReference type="InterPro" id="IPR018494">
    <property type="entry name" value="Oxysterol-bd_CS"/>
</dbReference>
<keyword evidence="3" id="KW-1185">Reference proteome</keyword>
<evidence type="ECO:0000313" key="2">
    <source>
        <dbReference type="EMBL" id="OIT21203.1"/>
    </source>
</evidence>
<dbReference type="SUPFAM" id="SSF144000">
    <property type="entry name" value="Oxysterol-binding protein-like"/>
    <property type="match status" value="1"/>
</dbReference>
<dbReference type="Gene3D" id="2.40.160.120">
    <property type="match status" value="1"/>
</dbReference>
<dbReference type="STRING" id="49451.A0A1J6KEF8"/>
<dbReference type="PROSITE" id="PS01013">
    <property type="entry name" value="OSBP"/>
    <property type="match status" value="1"/>
</dbReference>
<gene>
    <name evidence="2" type="primary">ORP3C_0</name>
    <name evidence="2" type="ORF">A4A49_35102</name>
</gene>
<dbReference type="Pfam" id="PF01237">
    <property type="entry name" value="Oxysterol_BP"/>
    <property type="match status" value="1"/>
</dbReference>
<dbReference type="Gramene" id="OIT21203">
    <property type="protein sequence ID" value="OIT21203"/>
    <property type="gene ID" value="A4A49_35102"/>
</dbReference>
<dbReference type="InterPro" id="IPR000648">
    <property type="entry name" value="Oxysterol-bd"/>
</dbReference>
<name>A0A1J6KEF8_NICAT</name>
<dbReference type="GO" id="GO:0016020">
    <property type="term" value="C:membrane"/>
    <property type="evidence" value="ECO:0007669"/>
    <property type="project" value="TreeGrafter"/>
</dbReference>
<dbReference type="GO" id="GO:0005829">
    <property type="term" value="C:cytosol"/>
    <property type="evidence" value="ECO:0007669"/>
    <property type="project" value="TreeGrafter"/>
</dbReference>
<evidence type="ECO:0000256" key="1">
    <source>
        <dbReference type="RuleBase" id="RU003844"/>
    </source>
</evidence>
<dbReference type="Proteomes" id="UP000187609">
    <property type="component" value="Unassembled WGS sequence"/>
</dbReference>
<dbReference type="AlphaFoldDB" id="A0A1J6KEF8"/>
<comment type="similarity">
    <text evidence="1">Belongs to the OSBP family.</text>
</comment>
<dbReference type="PANTHER" id="PTHR10972:SF136">
    <property type="entry name" value="OXYSTEROL-BINDING PROTEIN 8"/>
    <property type="match status" value="1"/>
</dbReference>
<reference evidence="2" key="1">
    <citation type="submission" date="2016-11" db="EMBL/GenBank/DDBJ databases">
        <title>The genome of Nicotiana attenuata.</title>
        <authorList>
            <person name="Xu S."/>
            <person name="Brockmoeller T."/>
            <person name="Gaquerel E."/>
            <person name="Navarro A."/>
            <person name="Kuhl H."/>
            <person name="Gase K."/>
            <person name="Ling Z."/>
            <person name="Zhou W."/>
            <person name="Kreitzer C."/>
            <person name="Stanke M."/>
            <person name="Tang H."/>
            <person name="Lyons E."/>
            <person name="Pandey P."/>
            <person name="Pandey S.P."/>
            <person name="Timmermann B."/>
            <person name="Baldwin I.T."/>
        </authorList>
    </citation>
    <scope>NUCLEOTIDE SEQUENCE [LARGE SCALE GENOMIC DNA]</scope>
    <source>
        <strain evidence="2">UT</strain>
    </source>
</reference>
<sequence length="217" mass="24674">MGSPKKNQNKGFFATMSSGLSTFGNALHRSVNGLLGYEGLEVINPEGGKEDAEEEAQRGRWKQEERDSYWKMMQKYIGCDVTSMVTLPVLIFEPMTMLQKMAELMEYSHLLDKADECEDPYMRLVYAMQHLGRYQSTMLTNVHGNRSTQFLGETYEMVNHGSITFISEQVSHHPPMSAGHAENEHFTYDVTSKLKTKFLGNSVDVYPVGRLVHVYLS</sequence>
<dbReference type="OMA" id="YCESENW"/>
<dbReference type="GO" id="GO:0010494">
    <property type="term" value="C:cytoplasmic stress granule"/>
    <property type="evidence" value="ECO:0007669"/>
    <property type="project" value="EnsemblPlants"/>
</dbReference>
<comment type="caution">
    <text evidence="2">The sequence shown here is derived from an EMBL/GenBank/DDBJ whole genome shotgun (WGS) entry which is preliminary data.</text>
</comment>
<protein>
    <submittedName>
        <fullName evidence="2">Oxysterol-binding protein-related protein 3c</fullName>
    </submittedName>
</protein>
<dbReference type="GO" id="GO:0032934">
    <property type="term" value="F:sterol binding"/>
    <property type="evidence" value="ECO:0007669"/>
    <property type="project" value="TreeGrafter"/>
</dbReference>
<dbReference type="EMBL" id="MJEQ01004514">
    <property type="protein sequence ID" value="OIT21203.1"/>
    <property type="molecule type" value="Genomic_DNA"/>
</dbReference>
<organism evidence="2 3">
    <name type="scientific">Nicotiana attenuata</name>
    <name type="common">Coyote tobacco</name>
    <dbReference type="NCBI Taxonomy" id="49451"/>
    <lineage>
        <taxon>Eukaryota</taxon>
        <taxon>Viridiplantae</taxon>
        <taxon>Streptophyta</taxon>
        <taxon>Embryophyta</taxon>
        <taxon>Tracheophyta</taxon>
        <taxon>Spermatophyta</taxon>
        <taxon>Magnoliopsida</taxon>
        <taxon>eudicotyledons</taxon>
        <taxon>Gunneridae</taxon>
        <taxon>Pentapetalae</taxon>
        <taxon>asterids</taxon>
        <taxon>lamiids</taxon>
        <taxon>Solanales</taxon>
        <taxon>Solanaceae</taxon>
        <taxon>Nicotianoideae</taxon>
        <taxon>Nicotianeae</taxon>
        <taxon>Nicotiana</taxon>
    </lineage>
</organism>
<dbReference type="InterPro" id="IPR037239">
    <property type="entry name" value="OSBP_sf"/>
</dbReference>
<dbReference type="SMR" id="A0A1J6KEF8"/>
<accession>A0A1J6KEF8</accession>
<evidence type="ECO:0000313" key="3">
    <source>
        <dbReference type="Proteomes" id="UP000187609"/>
    </source>
</evidence>
<dbReference type="PANTHER" id="PTHR10972">
    <property type="entry name" value="OXYSTEROL-BINDING PROTEIN-RELATED"/>
    <property type="match status" value="1"/>
</dbReference>